<evidence type="ECO:0000313" key="8">
    <source>
        <dbReference type="EMBL" id="CAB5147876.1"/>
    </source>
</evidence>
<evidence type="ECO:0000313" key="5">
    <source>
        <dbReference type="EMBL" id="CAB4801171.1"/>
    </source>
</evidence>
<dbReference type="EMBL" id="CAFBOD010000004">
    <property type="protein sequence ID" value="CAB4971720.1"/>
    <property type="molecule type" value="Genomic_DNA"/>
</dbReference>
<organism evidence="8">
    <name type="scientific">freshwater metagenome</name>
    <dbReference type="NCBI Taxonomy" id="449393"/>
    <lineage>
        <taxon>unclassified sequences</taxon>
        <taxon>metagenomes</taxon>
        <taxon>ecological metagenomes</taxon>
    </lineage>
</organism>
<dbReference type="GO" id="GO:0046983">
    <property type="term" value="F:protein dimerization activity"/>
    <property type="evidence" value="ECO:0007669"/>
    <property type="project" value="InterPro"/>
</dbReference>
<evidence type="ECO:0000313" key="6">
    <source>
        <dbReference type="EMBL" id="CAB4922389.1"/>
    </source>
</evidence>
<dbReference type="Gene3D" id="3.30.565.10">
    <property type="entry name" value="Histidine kinase-like ATPase, C-terminal domain"/>
    <property type="match status" value="1"/>
</dbReference>
<protein>
    <submittedName>
        <fullName evidence="8">Unannotated protein</fullName>
    </submittedName>
</protein>
<dbReference type="AlphaFoldDB" id="A0A6J7W382"/>
<dbReference type="GO" id="GO:0016020">
    <property type="term" value="C:membrane"/>
    <property type="evidence" value="ECO:0007669"/>
    <property type="project" value="InterPro"/>
</dbReference>
<reference evidence="8" key="1">
    <citation type="submission" date="2020-05" db="EMBL/GenBank/DDBJ databases">
        <authorList>
            <person name="Chiriac C."/>
            <person name="Salcher M."/>
            <person name="Ghai R."/>
            <person name="Kavagutti S V."/>
        </authorList>
    </citation>
    <scope>NUCLEOTIDE SEQUENCE</scope>
</reference>
<evidence type="ECO:0000313" key="4">
    <source>
        <dbReference type="EMBL" id="CAB4702433.1"/>
    </source>
</evidence>
<dbReference type="InterPro" id="IPR050482">
    <property type="entry name" value="Sensor_HK_TwoCompSys"/>
</dbReference>
<evidence type="ECO:0000259" key="3">
    <source>
        <dbReference type="Pfam" id="PF07730"/>
    </source>
</evidence>
<evidence type="ECO:0000256" key="1">
    <source>
        <dbReference type="ARBA" id="ARBA00022679"/>
    </source>
</evidence>
<dbReference type="EMBL" id="CAFBRZ010000019">
    <property type="protein sequence ID" value="CAB5147876.1"/>
    <property type="molecule type" value="Genomic_DNA"/>
</dbReference>
<dbReference type="EMBL" id="CAFBMU010000006">
    <property type="protein sequence ID" value="CAB4922389.1"/>
    <property type="molecule type" value="Genomic_DNA"/>
</dbReference>
<gene>
    <name evidence="4" type="ORF">UFOPK2655_00222</name>
    <name evidence="5" type="ORF">UFOPK3077_00541</name>
    <name evidence="6" type="ORF">UFOPK3667_00776</name>
    <name evidence="7" type="ORF">UFOPK3903_00491</name>
    <name evidence="8" type="ORF">UFOPK4444_00473</name>
</gene>
<name>A0A6J7W382_9ZZZZ</name>
<dbReference type="PANTHER" id="PTHR24421">
    <property type="entry name" value="NITRATE/NITRITE SENSOR PROTEIN NARX-RELATED"/>
    <property type="match status" value="1"/>
</dbReference>
<evidence type="ECO:0000256" key="2">
    <source>
        <dbReference type="ARBA" id="ARBA00022777"/>
    </source>
</evidence>
<dbReference type="InterPro" id="IPR036890">
    <property type="entry name" value="HATPase_C_sf"/>
</dbReference>
<keyword evidence="1" id="KW-0808">Transferase</keyword>
<proteinExistence type="predicted"/>
<sequence>MSANERVRLAQELHDGIAQDLVGLGYSIDSLIGSPELTSEIRASLRALRFSLTDLVEKVRREIFALRSNDTIMESAYISSTNYELQRIFAELIRNIQLHSEATSLTIKVGDNGRGGASPALGHHGLSGISERVLALHGTVDIDSSASGTVITIALPLAVQ</sequence>
<dbReference type="EMBL" id="CAEZYE010000006">
    <property type="protein sequence ID" value="CAB4702433.1"/>
    <property type="molecule type" value="Genomic_DNA"/>
</dbReference>
<evidence type="ECO:0000313" key="7">
    <source>
        <dbReference type="EMBL" id="CAB4971720.1"/>
    </source>
</evidence>
<accession>A0A6J7W382</accession>
<dbReference type="InterPro" id="IPR011712">
    <property type="entry name" value="Sig_transdc_His_kin_sub3_dim/P"/>
</dbReference>
<keyword evidence="2" id="KW-0418">Kinase</keyword>
<dbReference type="EMBL" id="CAFAAS010000004">
    <property type="protein sequence ID" value="CAB4801171.1"/>
    <property type="molecule type" value="Genomic_DNA"/>
</dbReference>
<dbReference type="GO" id="GO:0000155">
    <property type="term" value="F:phosphorelay sensor kinase activity"/>
    <property type="evidence" value="ECO:0007669"/>
    <property type="project" value="InterPro"/>
</dbReference>
<dbReference type="Pfam" id="PF07730">
    <property type="entry name" value="HisKA_3"/>
    <property type="match status" value="1"/>
</dbReference>
<dbReference type="SUPFAM" id="SSF55874">
    <property type="entry name" value="ATPase domain of HSP90 chaperone/DNA topoisomerase II/histidine kinase"/>
    <property type="match status" value="1"/>
</dbReference>
<feature type="domain" description="Signal transduction histidine kinase subgroup 3 dimerisation and phosphoacceptor" evidence="3">
    <location>
        <begin position="5"/>
        <end position="69"/>
    </location>
</feature>